<dbReference type="NCBIfam" id="NF005559">
    <property type="entry name" value="PRK07231.1"/>
    <property type="match status" value="1"/>
</dbReference>
<dbReference type="PANTHER" id="PTHR42760:SF124">
    <property type="entry name" value="SHORT-CHAIN DEHYDROGENASE_REDUCTASE"/>
    <property type="match status" value="1"/>
</dbReference>
<sequence>MGRLEGKIAVITGASSGYGRRMAIRFAREGAKVACLDLTTKVGLGLEDDDDYKLPTHEQILKEGGKAIYVTCDISSQEQVIAAFKEVDKQLGILDIVVNNAGIYAGEGLIHEQNDSFFKKCVNVNIYGSWYCSQEALKRFVPKKKGKVIQMASSGGIFPNPLQAPYNISKAAVISMIKNMACEYGEYQINCNAICPSWGMTPMGRALYLTPKFNKLISGKNPMGRWVHPEDVANYAVFLASEESNFVTGTTALIDGGLDLTYLSTEEILEAQR</sequence>
<dbReference type="OrthoDB" id="1999550at2"/>
<dbReference type="SUPFAM" id="SSF51735">
    <property type="entry name" value="NAD(P)-binding Rossmann-fold domains"/>
    <property type="match status" value="1"/>
</dbReference>
<evidence type="ECO:0000313" key="3">
    <source>
        <dbReference type="EMBL" id="SMC36354.1"/>
    </source>
</evidence>
<dbReference type="PANTHER" id="PTHR42760">
    <property type="entry name" value="SHORT-CHAIN DEHYDROGENASES/REDUCTASES FAMILY MEMBER"/>
    <property type="match status" value="1"/>
</dbReference>
<dbReference type="GO" id="GO:0008206">
    <property type="term" value="P:bile acid metabolic process"/>
    <property type="evidence" value="ECO:0007669"/>
    <property type="project" value="UniProtKB-ARBA"/>
</dbReference>
<keyword evidence="4" id="KW-1185">Reference proteome</keyword>
<evidence type="ECO:0000313" key="4">
    <source>
        <dbReference type="Proteomes" id="UP000192790"/>
    </source>
</evidence>
<dbReference type="InterPro" id="IPR002347">
    <property type="entry name" value="SDR_fam"/>
</dbReference>
<dbReference type="CDD" id="cd05233">
    <property type="entry name" value="SDR_c"/>
    <property type="match status" value="1"/>
</dbReference>
<organism evidence="3 4">
    <name type="scientific">Papillibacter cinnamivorans DSM 12816</name>
    <dbReference type="NCBI Taxonomy" id="1122930"/>
    <lineage>
        <taxon>Bacteria</taxon>
        <taxon>Bacillati</taxon>
        <taxon>Bacillota</taxon>
        <taxon>Clostridia</taxon>
        <taxon>Eubacteriales</taxon>
        <taxon>Oscillospiraceae</taxon>
        <taxon>Papillibacter</taxon>
    </lineage>
</organism>
<dbReference type="InterPro" id="IPR020904">
    <property type="entry name" value="Sc_DH/Rdtase_CS"/>
</dbReference>
<dbReference type="PRINTS" id="PR00080">
    <property type="entry name" value="SDRFAMILY"/>
</dbReference>
<name>A0A1W1YJN5_9FIRM</name>
<dbReference type="Gene3D" id="3.40.50.720">
    <property type="entry name" value="NAD(P)-binding Rossmann-like Domain"/>
    <property type="match status" value="1"/>
</dbReference>
<proteinExistence type="inferred from homology"/>
<dbReference type="EMBL" id="FWXW01000001">
    <property type="protein sequence ID" value="SMC36354.1"/>
    <property type="molecule type" value="Genomic_DNA"/>
</dbReference>
<dbReference type="PROSITE" id="PS00061">
    <property type="entry name" value="ADH_SHORT"/>
    <property type="match status" value="1"/>
</dbReference>
<accession>A0A1W1YJN5</accession>
<evidence type="ECO:0000256" key="2">
    <source>
        <dbReference type="ARBA" id="ARBA00023002"/>
    </source>
</evidence>
<dbReference type="InterPro" id="IPR036291">
    <property type="entry name" value="NAD(P)-bd_dom_sf"/>
</dbReference>
<dbReference type="Proteomes" id="UP000192790">
    <property type="component" value="Unassembled WGS sequence"/>
</dbReference>
<gene>
    <name evidence="3" type="ORF">SAMN02745168_0479</name>
</gene>
<keyword evidence="2" id="KW-0560">Oxidoreductase</keyword>
<dbReference type="Pfam" id="PF13561">
    <property type="entry name" value="adh_short_C2"/>
    <property type="match status" value="1"/>
</dbReference>
<dbReference type="STRING" id="1122930.SAMN02745168_0479"/>
<protein>
    <submittedName>
        <fullName evidence="3">NAD(P)-dependent dehydrogenase, short-chain alcohol dehydrogenase family</fullName>
    </submittedName>
</protein>
<dbReference type="GO" id="GO:0016616">
    <property type="term" value="F:oxidoreductase activity, acting on the CH-OH group of donors, NAD or NADP as acceptor"/>
    <property type="evidence" value="ECO:0007669"/>
    <property type="project" value="TreeGrafter"/>
</dbReference>
<reference evidence="3 4" key="1">
    <citation type="submission" date="2017-04" db="EMBL/GenBank/DDBJ databases">
        <authorList>
            <person name="Afonso C.L."/>
            <person name="Miller P.J."/>
            <person name="Scott M.A."/>
            <person name="Spackman E."/>
            <person name="Goraichik I."/>
            <person name="Dimitrov K.M."/>
            <person name="Suarez D.L."/>
            <person name="Swayne D.E."/>
        </authorList>
    </citation>
    <scope>NUCLEOTIDE SEQUENCE [LARGE SCALE GENOMIC DNA]</scope>
    <source>
        <strain evidence="3 4">DSM 12816</strain>
    </source>
</reference>
<dbReference type="AlphaFoldDB" id="A0A1W1YJN5"/>
<dbReference type="RefSeq" id="WP_084233121.1">
    <property type="nucleotide sequence ID" value="NZ_FWXW01000001.1"/>
</dbReference>
<dbReference type="FunFam" id="3.40.50.720:FF:000084">
    <property type="entry name" value="Short-chain dehydrogenase reductase"/>
    <property type="match status" value="1"/>
</dbReference>
<comment type="similarity">
    <text evidence="1">Belongs to the short-chain dehydrogenases/reductases (SDR) family.</text>
</comment>
<dbReference type="PRINTS" id="PR00081">
    <property type="entry name" value="GDHRDH"/>
</dbReference>
<evidence type="ECO:0000256" key="1">
    <source>
        <dbReference type="ARBA" id="ARBA00006484"/>
    </source>
</evidence>